<dbReference type="EMBL" id="AOGK01000016">
    <property type="protein sequence ID" value="MDG5977041.1"/>
    <property type="molecule type" value="Genomic_DNA"/>
</dbReference>
<keyword evidence="7" id="KW-1185">Reference proteome</keyword>
<dbReference type="Pfam" id="PF01814">
    <property type="entry name" value="Hemerythrin"/>
    <property type="match status" value="1"/>
</dbReference>
<evidence type="ECO:0000313" key="6">
    <source>
        <dbReference type="EMBL" id="MDG5977041.1"/>
    </source>
</evidence>
<feature type="region of interest" description="Disordered" evidence="4">
    <location>
        <begin position="128"/>
        <end position="148"/>
    </location>
</feature>
<evidence type="ECO:0000256" key="2">
    <source>
        <dbReference type="ARBA" id="ARBA00022723"/>
    </source>
</evidence>
<dbReference type="CDD" id="cd12107">
    <property type="entry name" value="Hemerythrin"/>
    <property type="match status" value="1"/>
</dbReference>
<dbReference type="PANTHER" id="PTHR37164:SF1">
    <property type="entry name" value="BACTERIOHEMERYTHRIN"/>
    <property type="match status" value="1"/>
</dbReference>
<dbReference type="NCBIfam" id="TIGR02481">
    <property type="entry name" value="hemeryth_dom"/>
    <property type="match status" value="1"/>
</dbReference>
<dbReference type="PANTHER" id="PTHR37164">
    <property type="entry name" value="BACTERIOHEMERYTHRIN"/>
    <property type="match status" value="1"/>
</dbReference>
<gene>
    <name evidence="6" type="ORF">H010_17396</name>
</gene>
<name>A0A9X4SGI5_9BURK</name>
<keyword evidence="2" id="KW-0479">Metal-binding</keyword>
<protein>
    <submittedName>
        <fullName evidence="6">Hemerythrin-like metal-binding protein</fullName>
    </submittedName>
</protein>
<comment type="caution">
    <text evidence="6">The sequence shown here is derived from an EMBL/GenBank/DDBJ whole genome shotgun (WGS) entry which is preliminary data.</text>
</comment>
<dbReference type="InterPro" id="IPR012827">
    <property type="entry name" value="Hemerythrin_metal-bd"/>
</dbReference>
<dbReference type="GO" id="GO:0046872">
    <property type="term" value="F:metal ion binding"/>
    <property type="evidence" value="ECO:0007669"/>
    <property type="project" value="UniProtKB-KW"/>
</dbReference>
<dbReference type="Proteomes" id="UP001152876">
    <property type="component" value="Unassembled WGS sequence"/>
</dbReference>
<comment type="similarity">
    <text evidence="1">Belongs to the hemerythrin family.</text>
</comment>
<reference evidence="6" key="1">
    <citation type="submission" date="2013-01" db="EMBL/GenBank/DDBJ databases">
        <title>Genome draft of Hydrogenophaga taeniospiralis 2K1.</title>
        <authorList>
            <person name="Gomila M."/>
            <person name="Lalucat J."/>
        </authorList>
    </citation>
    <scope>NUCLEOTIDE SEQUENCE</scope>
    <source>
        <strain evidence="6">CCUG 15921</strain>
    </source>
</reference>
<evidence type="ECO:0000259" key="5">
    <source>
        <dbReference type="Pfam" id="PF01814"/>
    </source>
</evidence>
<evidence type="ECO:0000313" key="7">
    <source>
        <dbReference type="Proteomes" id="UP001152876"/>
    </source>
</evidence>
<dbReference type="InterPro" id="IPR035938">
    <property type="entry name" value="Hemerythrin-like_sf"/>
</dbReference>
<dbReference type="InterPro" id="IPR050669">
    <property type="entry name" value="Hemerythrin"/>
</dbReference>
<accession>A0A9X4SGI5</accession>
<dbReference type="AlphaFoldDB" id="A0A9X4SGI5"/>
<dbReference type="InterPro" id="IPR012312">
    <property type="entry name" value="Hemerythrin-like"/>
</dbReference>
<proteinExistence type="inferred from homology"/>
<feature type="domain" description="Hemerythrin-like" evidence="5">
    <location>
        <begin position="14"/>
        <end position="114"/>
    </location>
</feature>
<organism evidence="6 7">
    <name type="scientific">Hydrogenophaga taeniospiralis CCUG 15921</name>
    <dbReference type="NCBI Taxonomy" id="1281780"/>
    <lineage>
        <taxon>Bacteria</taxon>
        <taxon>Pseudomonadati</taxon>
        <taxon>Pseudomonadota</taxon>
        <taxon>Betaproteobacteria</taxon>
        <taxon>Burkholderiales</taxon>
        <taxon>Comamonadaceae</taxon>
        <taxon>Hydrogenophaga</taxon>
    </lineage>
</organism>
<evidence type="ECO:0000256" key="3">
    <source>
        <dbReference type="ARBA" id="ARBA00023004"/>
    </source>
</evidence>
<dbReference type="RefSeq" id="WP_068166896.1">
    <property type="nucleotide sequence ID" value="NZ_AOGK01000016.1"/>
</dbReference>
<dbReference type="SUPFAM" id="SSF47188">
    <property type="entry name" value="Hemerythrin-like"/>
    <property type="match status" value="1"/>
</dbReference>
<evidence type="ECO:0000256" key="1">
    <source>
        <dbReference type="ARBA" id="ARBA00010587"/>
    </source>
</evidence>
<dbReference type="Gene3D" id="1.20.120.50">
    <property type="entry name" value="Hemerythrin-like"/>
    <property type="match status" value="1"/>
</dbReference>
<evidence type="ECO:0000256" key="4">
    <source>
        <dbReference type="SAM" id="MobiDB-lite"/>
    </source>
</evidence>
<keyword evidence="3" id="KW-0408">Iron</keyword>
<sequence>MNTVEWSDALLLDYEPMDTVHREFVDLLAAAQNASDAALPQTWAAVVAHTVRHFGHEDEWMQRTGFASADNHIMQHRVVLNLLREGLAMAQAGQMDPVREMAGELAAWFAKHTQTLDAALALHMRREPPPVATVHRPRGGRGAHASPG</sequence>